<name>A0A949N8L6_9ACTN</name>
<protein>
    <submittedName>
        <fullName evidence="7">MFS transporter</fullName>
    </submittedName>
</protein>
<feature type="transmembrane region" description="Helical" evidence="5">
    <location>
        <begin position="299"/>
        <end position="319"/>
    </location>
</feature>
<dbReference type="GO" id="GO:0022857">
    <property type="term" value="F:transmembrane transporter activity"/>
    <property type="evidence" value="ECO:0007669"/>
    <property type="project" value="InterPro"/>
</dbReference>
<feature type="transmembrane region" description="Helical" evidence="5">
    <location>
        <begin position="325"/>
        <end position="343"/>
    </location>
</feature>
<dbReference type="Pfam" id="PF07690">
    <property type="entry name" value="MFS_1"/>
    <property type="match status" value="1"/>
</dbReference>
<dbReference type="PROSITE" id="PS50850">
    <property type="entry name" value="MFS"/>
    <property type="match status" value="1"/>
</dbReference>
<feature type="transmembrane region" description="Helical" evidence="5">
    <location>
        <begin position="95"/>
        <end position="115"/>
    </location>
</feature>
<evidence type="ECO:0000313" key="8">
    <source>
        <dbReference type="Proteomes" id="UP000694501"/>
    </source>
</evidence>
<organism evidence="7 8">
    <name type="scientific">Streptomyces tardus</name>
    <dbReference type="NCBI Taxonomy" id="2780544"/>
    <lineage>
        <taxon>Bacteria</taxon>
        <taxon>Bacillati</taxon>
        <taxon>Actinomycetota</taxon>
        <taxon>Actinomycetes</taxon>
        <taxon>Kitasatosporales</taxon>
        <taxon>Streptomycetaceae</taxon>
        <taxon>Streptomyces</taxon>
    </lineage>
</organism>
<feature type="domain" description="Major facilitator superfamily (MFS) profile" evidence="6">
    <location>
        <begin position="229"/>
        <end position="416"/>
    </location>
</feature>
<dbReference type="EMBL" id="JAELVF020000001">
    <property type="protein sequence ID" value="MBU7598686.1"/>
    <property type="molecule type" value="Genomic_DNA"/>
</dbReference>
<feature type="transmembrane region" description="Helical" evidence="5">
    <location>
        <begin position="62"/>
        <end position="83"/>
    </location>
</feature>
<keyword evidence="3 5" id="KW-1133">Transmembrane helix</keyword>
<evidence type="ECO:0000259" key="6">
    <source>
        <dbReference type="PROSITE" id="PS50850"/>
    </source>
</evidence>
<keyword evidence="8" id="KW-1185">Reference proteome</keyword>
<comment type="caution">
    <text evidence="7">The sequence shown here is derived from an EMBL/GenBank/DDBJ whole genome shotgun (WGS) entry which is preliminary data.</text>
</comment>
<evidence type="ECO:0000256" key="5">
    <source>
        <dbReference type="SAM" id="Phobius"/>
    </source>
</evidence>
<dbReference type="GO" id="GO:0005886">
    <property type="term" value="C:plasma membrane"/>
    <property type="evidence" value="ECO:0007669"/>
    <property type="project" value="UniProtKB-SubCell"/>
</dbReference>
<sequence>MPPTAPAPAGRRPGTHRLAPYSRLLRTPGAAAFFASGVLARLPMAMFGVAAVVMVATSRGSYALAGAVSATGLGFAAVVAPLVARAVDRLGQARVAVPAVLFAVAAHLSLAAAVRADAPDWALFCCAALASTAPNTGGMSRARWARLYRDDPAARHTANSLEQAADELCFVLGPVVAVALAVSWFPEAGTVFAAVTLLAGTLLFTAQRRTEPPVGAAGPKGRAPVRTPGMAPLLATFLATGVVFGSMEVVTVAFADESGYPGAAGAILAVQAFGSGAAGLAFGLLTLSGSPWRRFVRCVCAMAALMTLPLLSASVGGLWLLAPTLLLVGMAIAPTMVTSMTLVQELVPAARINEGMTLAVTALLCGISAGAAGGGWAAERLPGAWSYTLPLCAAATAAVVALLGGRAPARERAGQA</sequence>
<feature type="transmembrane region" description="Helical" evidence="5">
    <location>
        <begin position="355"/>
        <end position="378"/>
    </location>
</feature>
<feature type="transmembrane region" description="Helical" evidence="5">
    <location>
        <begin position="266"/>
        <end position="287"/>
    </location>
</feature>
<dbReference type="Gene3D" id="1.20.1250.20">
    <property type="entry name" value="MFS general substrate transporter like domains"/>
    <property type="match status" value="1"/>
</dbReference>
<dbReference type="InterPro" id="IPR020846">
    <property type="entry name" value="MFS_dom"/>
</dbReference>
<evidence type="ECO:0000256" key="1">
    <source>
        <dbReference type="ARBA" id="ARBA00004651"/>
    </source>
</evidence>
<dbReference type="PANTHER" id="PTHR23542">
    <property type="match status" value="1"/>
</dbReference>
<comment type="subcellular location">
    <subcellularLocation>
        <location evidence="1">Cell membrane</location>
        <topology evidence="1">Multi-pass membrane protein</topology>
    </subcellularLocation>
</comment>
<dbReference type="SUPFAM" id="SSF103473">
    <property type="entry name" value="MFS general substrate transporter"/>
    <property type="match status" value="1"/>
</dbReference>
<dbReference type="PANTHER" id="PTHR23542:SF1">
    <property type="entry name" value="MAJOR FACILITATOR SUPERFAMILY (MFS) PROFILE DOMAIN-CONTAINING PROTEIN"/>
    <property type="match status" value="1"/>
</dbReference>
<evidence type="ECO:0000313" key="7">
    <source>
        <dbReference type="EMBL" id="MBU7598686.1"/>
    </source>
</evidence>
<evidence type="ECO:0000256" key="2">
    <source>
        <dbReference type="ARBA" id="ARBA00022692"/>
    </source>
</evidence>
<keyword evidence="2 5" id="KW-0812">Transmembrane</keyword>
<accession>A0A949N8L6</accession>
<dbReference type="InterPro" id="IPR036259">
    <property type="entry name" value="MFS_trans_sf"/>
</dbReference>
<dbReference type="InterPro" id="IPR011701">
    <property type="entry name" value="MFS"/>
</dbReference>
<proteinExistence type="predicted"/>
<evidence type="ECO:0000256" key="4">
    <source>
        <dbReference type="ARBA" id="ARBA00023136"/>
    </source>
</evidence>
<feature type="transmembrane region" description="Helical" evidence="5">
    <location>
        <begin position="231"/>
        <end position="254"/>
    </location>
</feature>
<keyword evidence="4 5" id="KW-0472">Membrane</keyword>
<feature type="transmembrane region" description="Helical" evidence="5">
    <location>
        <begin position="384"/>
        <end position="403"/>
    </location>
</feature>
<feature type="transmembrane region" description="Helical" evidence="5">
    <location>
        <begin position="191"/>
        <end position="210"/>
    </location>
</feature>
<dbReference type="Proteomes" id="UP000694501">
    <property type="component" value="Unassembled WGS sequence"/>
</dbReference>
<dbReference type="AlphaFoldDB" id="A0A949N8L6"/>
<feature type="transmembrane region" description="Helical" evidence="5">
    <location>
        <begin position="31"/>
        <end position="56"/>
    </location>
</feature>
<feature type="transmembrane region" description="Helical" evidence="5">
    <location>
        <begin position="168"/>
        <end position="185"/>
    </location>
</feature>
<reference evidence="7" key="1">
    <citation type="submission" date="2021-06" db="EMBL/GenBank/DDBJ databases">
        <title>Sequencing of actinobacteria type strains.</title>
        <authorList>
            <person name="Nguyen G.-S."/>
            <person name="Wentzel A."/>
        </authorList>
    </citation>
    <scope>NUCLEOTIDE SEQUENCE</scope>
    <source>
        <strain evidence="7">P38-E01</strain>
    </source>
</reference>
<evidence type="ECO:0000256" key="3">
    <source>
        <dbReference type="ARBA" id="ARBA00022989"/>
    </source>
</evidence>
<gene>
    <name evidence="7" type="ORF">JGS22_013945</name>
</gene>